<dbReference type="PANTHER" id="PTHR23003:SF3">
    <property type="entry name" value="FI21236P1-RELATED"/>
    <property type="match status" value="1"/>
</dbReference>
<comment type="caution">
    <text evidence="5">The sequence shown here is derived from an EMBL/GenBank/DDBJ whole genome shotgun (WGS) entry which is preliminary data.</text>
</comment>
<dbReference type="SUPFAM" id="SSF54928">
    <property type="entry name" value="RNA-binding domain, RBD"/>
    <property type="match status" value="1"/>
</dbReference>
<dbReference type="InterPro" id="IPR035979">
    <property type="entry name" value="RBD_domain_sf"/>
</dbReference>
<organism evidence="5 6">
    <name type="scientific">Cerrena zonata</name>
    <dbReference type="NCBI Taxonomy" id="2478898"/>
    <lineage>
        <taxon>Eukaryota</taxon>
        <taxon>Fungi</taxon>
        <taxon>Dikarya</taxon>
        <taxon>Basidiomycota</taxon>
        <taxon>Agaricomycotina</taxon>
        <taxon>Agaricomycetes</taxon>
        <taxon>Polyporales</taxon>
        <taxon>Cerrenaceae</taxon>
        <taxon>Cerrena</taxon>
    </lineage>
</organism>
<dbReference type="EMBL" id="JASBNA010000043">
    <property type="protein sequence ID" value="KAK7681197.1"/>
    <property type="molecule type" value="Genomic_DNA"/>
</dbReference>
<name>A0AAW0FPI9_9APHY</name>
<keyword evidence="1 2" id="KW-0694">RNA-binding</keyword>
<sequence length="180" mass="21318">MSETKEQHSTIYINNLNDKVKLNRLKETLYKKFRKYGDIIQLSAHKNLKMKGQCFITYDNVKSAEEAIKGLAGEKLYKKELQITHSKEPLDEYYIKVLEDGDKVEKRKELKRERNKEEEKENKGKEKKTDPQPNKRAGNANYWQSLPPNQTLLIQNLKEGVLKEDLEDLFEDEKFSIHRF</sequence>
<evidence type="ECO:0000256" key="3">
    <source>
        <dbReference type="SAM" id="MobiDB-lite"/>
    </source>
</evidence>
<reference evidence="5 6" key="1">
    <citation type="submission" date="2022-09" db="EMBL/GenBank/DDBJ databases">
        <authorList>
            <person name="Palmer J.M."/>
        </authorList>
    </citation>
    <scope>NUCLEOTIDE SEQUENCE [LARGE SCALE GENOMIC DNA]</scope>
    <source>
        <strain evidence="5 6">DSM 7382</strain>
    </source>
</reference>
<dbReference type="InterPro" id="IPR012677">
    <property type="entry name" value="Nucleotide-bd_a/b_plait_sf"/>
</dbReference>
<dbReference type="InterPro" id="IPR000504">
    <property type="entry name" value="RRM_dom"/>
</dbReference>
<dbReference type="PANTHER" id="PTHR23003">
    <property type="entry name" value="RNA RECOGNITION MOTIF RRM DOMAIN CONTAINING PROTEIN"/>
    <property type="match status" value="1"/>
</dbReference>
<evidence type="ECO:0000259" key="4">
    <source>
        <dbReference type="PROSITE" id="PS50102"/>
    </source>
</evidence>
<dbReference type="GO" id="GO:0003729">
    <property type="term" value="F:mRNA binding"/>
    <property type="evidence" value="ECO:0007669"/>
    <property type="project" value="TreeGrafter"/>
</dbReference>
<keyword evidence="6" id="KW-1185">Reference proteome</keyword>
<dbReference type="Gene3D" id="3.30.70.330">
    <property type="match status" value="1"/>
</dbReference>
<evidence type="ECO:0000313" key="5">
    <source>
        <dbReference type="EMBL" id="KAK7681197.1"/>
    </source>
</evidence>
<evidence type="ECO:0000313" key="6">
    <source>
        <dbReference type="Proteomes" id="UP001385951"/>
    </source>
</evidence>
<feature type="domain" description="RRM" evidence="4">
    <location>
        <begin position="9"/>
        <end position="88"/>
    </location>
</feature>
<dbReference type="Proteomes" id="UP001385951">
    <property type="component" value="Unassembled WGS sequence"/>
</dbReference>
<dbReference type="GO" id="GO:0005634">
    <property type="term" value="C:nucleus"/>
    <property type="evidence" value="ECO:0007669"/>
    <property type="project" value="TreeGrafter"/>
</dbReference>
<proteinExistence type="predicted"/>
<feature type="region of interest" description="Disordered" evidence="3">
    <location>
        <begin position="104"/>
        <end position="145"/>
    </location>
</feature>
<dbReference type="Pfam" id="PF00076">
    <property type="entry name" value="RRM_1"/>
    <property type="match status" value="1"/>
</dbReference>
<dbReference type="GO" id="GO:0005737">
    <property type="term" value="C:cytoplasm"/>
    <property type="evidence" value="ECO:0007669"/>
    <property type="project" value="TreeGrafter"/>
</dbReference>
<dbReference type="InterPro" id="IPR050374">
    <property type="entry name" value="RRT5_SRSF_SR"/>
</dbReference>
<dbReference type="PROSITE" id="PS50102">
    <property type="entry name" value="RRM"/>
    <property type="match status" value="1"/>
</dbReference>
<protein>
    <recommendedName>
        <fullName evidence="4">RRM domain-containing protein</fullName>
    </recommendedName>
</protein>
<gene>
    <name evidence="5" type="ORF">QCA50_015813</name>
</gene>
<evidence type="ECO:0000256" key="2">
    <source>
        <dbReference type="PROSITE-ProRule" id="PRU00176"/>
    </source>
</evidence>
<feature type="compositionally biased region" description="Basic and acidic residues" evidence="3">
    <location>
        <begin position="104"/>
        <end position="130"/>
    </location>
</feature>
<dbReference type="SMART" id="SM00360">
    <property type="entry name" value="RRM"/>
    <property type="match status" value="1"/>
</dbReference>
<accession>A0AAW0FPI9</accession>
<dbReference type="AlphaFoldDB" id="A0AAW0FPI9"/>
<dbReference type="GO" id="GO:1990904">
    <property type="term" value="C:ribonucleoprotein complex"/>
    <property type="evidence" value="ECO:0007669"/>
    <property type="project" value="TreeGrafter"/>
</dbReference>
<evidence type="ECO:0000256" key="1">
    <source>
        <dbReference type="ARBA" id="ARBA00022884"/>
    </source>
</evidence>